<dbReference type="Proteomes" id="UP000046373">
    <property type="component" value="Unassembled WGS sequence"/>
</dbReference>
<name>A0A090FC75_MESPL</name>
<reference evidence="1 2" key="1">
    <citation type="submission" date="2014-08" db="EMBL/GenBank/DDBJ databases">
        <authorList>
            <person name="Moulin Lionel"/>
        </authorList>
    </citation>
    <scope>NUCLEOTIDE SEQUENCE [LARGE SCALE GENOMIC DNA]</scope>
</reference>
<proteinExistence type="predicted"/>
<evidence type="ECO:0000313" key="1">
    <source>
        <dbReference type="EMBL" id="CDX41465.1"/>
    </source>
</evidence>
<protein>
    <submittedName>
        <fullName evidence="1">Uncharacterized protein</fullName>
    </submittedName>
</protein>
<accession>A0A090FC75</accession>
<dbReference type="EMBL" id="CCNB01000027">
    <property type="protein sequence ID" value="CDX41465.1"/>
    <property type="molecule type" value="Genomic_DNA"/>
</dbReference>
<gene>
    <name evidence="1" type="ORF">MPLDJ20_330028</name>
</gene>
<dbReference type="AlphaFoldDB" id="A0A090FC75"/>
<evidence type="ECO:0000313" key="2">
    <source>
        <dbReference type="Proteomes" id="UP000046373"/>
    </source>
</evidence>
<organism evidence="1 2">
    <name type="scientific">Mesorhizobium plurifarium</name>
    <dbReference type="NCBI Taxonomy" id="69974"/>
    <lineage>
        <taxon>Bacteria</taxon>
        <taxon>Pseudomonadati</taxon>
        <taxon>Pseudomonadota</taxon>
        <taxon>Alphaproteobacteria</taxon>
        <taxon>Hyphomicrobiales</taxon>
        <taxon>Phyllobacteriaceae</taxon>
        <taxon>Mesorhizobium</taxon>
    </lineage>
</organism>
<sequence length="237" mass="26313">MADSDHSTTLPSVTRRLLMTQIVGVAGLWPFGARARENVSIKGRQDDPALRLCESWHEVHRSTLALCRQQQQLETYLVKAIGFPCAKVQLAGGGERTVHSVESLESLYSPENEVAWDRALADLSAHQARWDATDAEIGFSRTDELIQRSEAAEQALLDDLPLTPARTVEGVLAKLSVVLRYGEHWEDSDEFPWRHIRSVLDDLARYHHIDPTTIIASCAQRTHPECKGNAGVSGISP</sequence>